<dbReference type="InterPro" id="IPR017896">
    <property type="entry name" value="4Fe4S_Fe-S-bd"/>
</dbReference>
<feature type="domain" description="4Fe-4S ferredoxin-type" evidence="4">
    <location>
        <begin position="334"/>
        <end position="362"/>
    </location>
</feature>
<gene>
    <name evidence="5" type="ORF">KHZ85_03225</name>
</gene>
<dbReference type="PROSITE" id="PS51257">
    <property type="entry name" value="PROKAR_LIPOPROTEIN"/>
    <property type="match status" value="1"/>
</dbReference>
<keyword evidence="2" id="KW-0408">Iron</keyword>
<accession>A0A942WE82</accession>
<proteinExistence type="predicted"/>
<protein>
    <submittedName>
        <fullName evidence="5">Aldo/keto reductase</fullName>
    </submittedName>
</protein>
<dbReference type="InterPro" id="IPR036812">
    <property type="entry name" value="NAD(P)_OxRdtase_dom_sf"/>
</dbReference>
<dbReference type="Gene3D" id="3.20.20.100">
    <property type="entry name" value="NADP-dependent oxidoreductase domain"/>
    <property type="match status" value="1"/>
</dbReference>
<dbReference type="PROSITE" id="PS00198">
    <property type="entry name" value="4FE4S_FER_1"/>
    <property type="match status" value="1"/>
</dbReference>
<name>A0A942WE82_9FIRM</name>
<organism evidence="5 6">
    <name type="scientific">Amedibacillus dolichus</name>
    <dbReference type="NCBI Taxonomy" id="31971"/>
    <lineage>
        <taxon>Bacteria</taxon>
        <taxon>Bacillati</taxon>
        <taxon>Bacillota</taxon>
        <taxon>Erysipelotrichia</taxon>
        <taxon>Erysipelotrichales</taxon>
        <taxon>Erysipelotrichaceae</taxon>
        <taxon>Amedibacillus</taxon>
    </lineage>
</organism>
<dbReference type="PRINTS" id="PR00069">
    <property type="entry name" value="ALDKETRDTASE"/>
</dbReference>
<dbReference type="EMBL" id="JAGZMZ010000005">
    <property type="protein sequence ID" value="MBS4883757.1"/>
    <property type="molecule type" value="Genomic_DNA"/>
</dbReference>
<dbReference type="Pfam" id="PF13187">
    <property type="entry name" value="Fer4_9"/>
    <property type="match status" value="1"/>
</dbReference>
<dbReference type="InterPro" id="IPR053135">
    <property type="entry name" value="AKR2_Oxidoreductase"/>
</dbReference>
<evidence type="ECO:0000256" key="3">
    <source>
        <dbReference type="ARBA" id="ARBA00023014"/>
    </source>
</evidence>
<dbReference type="InterPro" id="IPR020471">
    <property type="entry name" value="AKR"/>
</dbReference>
<dbReference type="PROSITE" id="PS51379">
    <property type="entry name" value="4FE4S_FER_2"/>
    <property type="match status" value="1"/>
</dbReference>
<sequence length="378" mass="43872">MEKRKLNENYTPSLLGFGCMRFPVNAEGKIDRKEAEKMLDYAITHGVNYIDTAFPYHNQESEPFVGKVLKKYNRDSFYLTTKMPLWFVNSIEEAEAMFENQLQRLDVDYVDFYLLHALDKEKWEKTKRLGILEYLDKMKMDGRLRNLGFSFHDDYEVFEEIIQAYPWDFCQIQYNYVDREEQAGDKGYALAEKLGIPLIIMEPIKGGSLAVLPNDLADKLKQHAPNQSISSWALRWVASHSNVKVILSGMSTFDQVVDNVKTFANFKCLTIEEEALIEEIAHEIKARTMNGCTGCEYCMPCPFGVNIPKNFRIWNDFSKYGNYAVTRKAYYEDLKCEEQSSMCKQCGKCEALCPQHIAIRDDLKRVAQDMETKIKSHE</sequence>
<evidence type="ECO:0000256" key="2">
    <source>
        <dbReference type="ARBA" id="ARBA00023004"/>
    </source>
</evidence>
<comment type="caution">
    <text evidence="5">The sequence shown here is derived from an EMBL/GenBank/DDBJ whole genome shotgun (WGS) entry which is preliminary data.</text>
</comment>
<dbReference type="CDD" id="cd19096">
    <property type="entry name" value="AKR_Fe-S_oxidoreductase"/>
    <property type="match status" value="1"/>
</dbReference>
<dbReference type="InterPro" id="IPR023210">
    <property type="entry name" value="NADP_OxRdtase_dom"/>
</dbReference>
<dbReference type="SUPFAM" id="SSF51430">
    <property type="entry name" value="NAD(P)-linked oxidoreductase"/>
    <property type="match status" value="1"/>
</dbReference>
<evidence type="ECO:0000313" key="6">
    <source>
        <dbReference type="Proteomes" id="UP000753219"/>
    </source>
</evidence>
<evidence type="ECO:0000256" key="1">
    <source>
        <dbReference type="ARBA" id="ARBA00022723"/>
    </source>
</evidence>
<dbReference type="RefSeq" id="WP_278639808.1">
    <property type="nucleotide sequence ID" value="NZ_JAGZMZ010000005.1"/>
</dbReference>
<dbReference type="PANTHER" id="PTHR43312:SF2">
    <property type="entry name" value="OXIDOREDUCTASE"/>
    <property type="match status" value="1"/>
</dbReference>
<evidence type="ECO:0000259" key="4">
    <source>
        <dbReference type="PROSITE" id="PS51379"/>
    </source>
</evidence>
<dbReference type="Pfam" id="PF00248">
    <property type="entry name" value="Aldo_ket_red"/>
    <property type="match status" value="1"/>
</dbReference>
<dbReference type="PANTHER" id="PTHR43312">
    <property type="entry name" value="D-THREO-ALDOSE 1-DEHYDROGENASE"/>
    <property type="match status" value="1"/>
</dbReference>
<keyword evidence="3" id="KW-0411">Iron-sulfur</keyword>
<evidence type="ECO:0000313" key="5">
    <source>
        <dbReference type="EMBL" id="MBS4883757.1"/>
    </source>
</evidence>
<dbReference type="GO" id="GO:0051536">
    <property type="term" value="F:iron-sulfur cluster binding"/>
    <property type="evidence" value="ECO:0007669"/>
    <property type="project" value="UniProtKB-KW"/>
</dbReference>
<dbReference type="Proteomes" id="UP000753219">
    <property type="component" value="Unassembled WGS sequence"/>
</dbReference>
<dbReference type="GO" id="GO:0046872">
    <property type="term" value="F:metal ion binding"/>
    <property type="evidence" value="ECO:0007669"/>
    <property type="project" value="UniProtKB-KW"/>
</dbReference>
<keyword evidence="1" id="KW-0479">Metal-binding</keyword>
<dbReference type="GO" id="GO:0016491">
    <property type="term" value="F:oxidoreductase activity"/>
    <property type="evidence" value="ECO:0007669"/>
    <property type="project" value="InterPro"/>
</dbReference>
<dbReference type="InterPro" id="IPR017900">
    <property type="entry name" value="4Fe4S_Fe_S_CS"/>
</dbReference>
<dbReference type="SUPFAM" id="SSF46548">
    <property type="entry name" value="alpha-helical ferredoxin"/>
    <property type="match status" value="1"/>
</dbReference>
<reference evidence="5" key="1">
    <citation type="submission" date="2021-02" db="EMBL/GenBank/DDBJ databases">
        <title>Infant gut strain persistence is associated with maternal origin, phylogeny, and functional potential including surface adhesion and iron acquisition.</title>
        <authorList>
            <person name="Lou Y.C."/>
        </authorList>
    </citation>
    <scope>NUCLEOTIDE SEQUENCE</scope>
    <source>
        <strain evidence="5">L3_108_103G1_dasL3_108_103G1_concoct_2</strain>
    </source>
</reference>
<dbReference type="AlphaFoldDB" id="A0A942WE82"/>